<dbReference type="Proteomes" id="UP000821853">
    <property type="component" value="Chromosome 8"/>
</dbReference>
<keyword evidence="2" id="KW-1185">Reference proteome</keyword>
<comment type="caution">
    <text evidence="1">The sequence shown here is derived from an EMBL/GenBank/DDBJ whole genome shotgun (WGS) entry which is preliminary data.</text>
</comment>
<accession>A0A9J6GYQ0</accession>
<evidence type="ECO:0000313" key="2">
    <source>
        <dbReference type="Proteomes" id="UP000821853"/>
    </source>
</evidence>
<dbReference type="EMBL" id="JABSTR010000010">
    <property type="protein sequence ID" value="KAH9379929.1"/>
    <property type="molecule type" value="Genomic_DNA"/>
</dbReference>
<name>A0A9J6GYQ0_HAELO</name>
<proteinExistence type="predicted"/>
<organism evidence="1 2">
    <name type="scientific">Haemaphysalis longicornis</name>
    <name type="common">Bush tick</name>
    <dbReference type="NCBI Taxonomy" id="44386"/>
    <lineage>
        <taxon>Eukaryota</taxon>
        <taxon>Metazoa</taxon>
        <taxon>Ecdysozoa</taxon>
        <taxon>Arthropoda</taxon>
        <taxon>Chelicerata</taxon>
        <taxon>Arachnida</taxon>
        <taxon>Acari</taxon>
        <taxon>Parasitiformes</taxon>
        <taxon>Ixodida</taxon>
        <taxon>Ixodoidea</taxon>
        <taxon>Ixodidae</taxon>
        <taxon>Haemaphysalinae</taxon>
        <taxon>Haemaphysalis</taxon>
    </lineage>
</organism>
<sequence>MMLASQEFGPPMLATNGSHCWSIRATITRVQKRGWKAIIPGDPEEMIDRGKRPDNQALTFLFLVVKDNHLHHVDGRKTAR</sequence>
<reference evidence="1 2" key="1">
    <citation type="journal article" date="2020" name="Cell">
        <title>Large-Scale Comparative Analyses of Tick Genomes Elucidate Their Genetic Diversity and Vector Capacities.</title>
        <authorList>
            <consortium name="Tick Genome and Microbiome Consortium (TIGMIC)"/>
            <person name="Jia N."/>
            <person name="Wang J."/>
            <person name="Shi W."/>
            <person name="Du L."/>
            <person name="Sun Y."/>
            <person name="Zhan W."/>
            <person name="Jiang J.F."/>
            <person name="Wang Q."/>
            <person name="Zhang B."/>
            <person name="Ji P."/>
            <person name="Bell-Sakyi L."/>
            <person name="Cui X.M."/>
            <person name="Yuan T.T."/>
            <person name="Jiang B.G."/>
            <person name="Yang W.F."/>
            <person name="Lam T.T."/>
            <person name="Chang Q.C."/>
            <person name="Ding S.J."/>
            <person name="Wang X.J."/>
            <person name="Zhu J.G."/>
            <person name="Ruan X.D."/>
            <person name="Zhao L."/>
            <person name="Wei J.T."/>
            <person name="Ye R.Z."/>
            <person name="Que T.C."/>
            <person name="Du C.H."/>
            <person name="Zhou Y.H."/>
            <person name="Cheng J.X."/>
            <person name="Dai P.F."/>
            <person name="Guo W.B."/>
            <person name="Han X.H."/>
            <person name="Huang E.J."/>
            <person name="Li L.F."/>
            <person name="Wei W."/>
            <person name="Gao Y.C."/>
            <person name="Liu J.Z."/>
            <person name="Shao H.Z."/>
            <person name="Wang X."/>
            <person name="Wang C.C."/>
            <person name="Yang T.C."/>
            <person name="Huo Q.B."/>
            <person name="Li W."/>
            <person name="Chen H.Y."/>
            <person name="Chen S.E."/>
            <person name="Zhou L.G."/>
            <person name="Ni X.B."/>
            <person name="Tian J.H."/>
            <person name="Sheng Y."/>
            <person name="Liu T."/>
            <person name="Pan Y.S."/>
            <person name="Xia L.Y."/>
            <person name="Li J."/>
            <person name="Zhao F."/>
            <person name="Cao W.C."/>
        </authorList>
    </citation>
    <scope>NUCLEOTIDE SEQUENCE [LARGE SCALE GENOMIC DNA]</scope>
    <source>
        <strain evidence="1">HaeL-2018</strain>
    </source>
</reference>
<dbReference type="VEuPathDB" id="VectorBase:HLOH_046182"/>
<dbReference type="AlphaFoldDB" id="A0A9J6GYQ0"/>
<evidence type="ECO:0000313" key="1">
    <source>
        <dbReference type="EMBL" id="KAH9379929.1"/>
    </source>
</evidence>
<gene>
    <name evidence="1" type="ORF">HPB48_015930</name>
</gene>
<protein>
    <submittedName>
        <fullName evidence="1">Uncharacterized protein</fullName>
    </submittedName>
</protein>